<dbReference type="Gene3D" id="3.30.160.60">
    <property type="entry name" value="Classic Zinc Finger"/>
    <property type="match status" value="1"/>
</dbReference>
<feature type="domain" description="C2H2-type" evidence="2">
    <location>
        <begin position="102"/>
        <end position="125"/>
    </location>
</feature>
<evidence type="ECO:0000313" key="4">
    <source>
        <dbReference type="Proteomes" id="UP000002668"/>
    </source>
</evidence>
<dbReference type="SMART" id="SM00355">
    <property type="entry name" value="ZnF_C2H2"/>
    <property type="match status" value="2"/>
</dbReference>
<dbReference type="STRING" id="985895.E5A6K8"/>
<dbReference type="Proteomes" id="UP000002668">
    <property type="component" value="Genome"/>
</dbReference>
<gene>
    <name evidence="3" type="ORF">LEMA_P084920.1</name>
</gene>
<dbReference type="HOGENOM" id="CLU_871748_0_0_1"/>
<dbReference type="PROSITE" id="PS00028">
    <property type="entry name" value="ZINC_FINGER_C2H2_1"/>
    <property type="match status" value="1"/>
</dbReference>
<dbReference type="OrthoDB" id="3940153at2759"/>
<feature type="compositionally biased region" description="Low complexity" evidence="1">
    <location>
        <begin position="34"/>
        <end position="49"/>
    </location>
</feature>
<reference evidence="4" key="1">
    <citation type="journal article" date="2011" name="Nat. Commun.">
        <title>Effector diversification within compartments of the Leptosphaeria maculans genome affected by Repeat-Induced Point mutations.</title>
        <authorList>
            <person name="Rouxel T."/>
            <person name="Grandaubert J."/>
            <person name="Hane J.K."/>
            <person name="Hoede C."/>
            <person name="van de Wouw A.P."/>
            <person name="Couloux A."/>
            <person name="Dominguez V."/>
            <person name="Anthouard V."/>
            <person name="Bally P."/>
            <person name="Bourras S."/>
            <person name="Cozijnsen A.J."/>
            <person name="Ciuffetti L.M."/>
            <person name="Degrave A."/>
            <person name="Dilmaghani A."/>
            <person name="Duret L."/>
            <person name="Fudal I."/>
            <person name="Goodwin S.B."/>
            <person name="Gout L."/>
            <person name="Glaser N."/>
            <person name="Linglin J."/>
            <person name="Kema G.H.J."/>
            <person name="Lapalu N."/>
            <person name="Lawrence C.B."/>
            <person name="May K."/>
            <person name="Meyer M."/>
            <person name="Ollivier B."/>
            <person name="Poulain J."/>
            <person name="Schoch C.L."/>
            <person name="Simon A."/>
            <person name="Spatafora J.W."/>
            <person name="Stachowiak A."/>
            <person name="Turgeon B.G."/>
            <person name="Tyler B.M."/>
            <person name="Vincent D."/>
            <person name="Weissenbach J."/>
            <person name="Amselem J."/>
            <person name="Quesneville H."/>
            <person name="Oliver R.P."/>
            <person name="Wincker P."/>
            <person name="Balesdent M.-H."/>
            <person name="Howlett B.J."/>
        </authorList>
    </citation>
    <scope>NUCLEOTIDE SEQUENCE [LARGE SCALE GENOMIC DNA]</scope>
    <source>
        <strain evidence="4">JN3 / isolate v23.1.3 / race Av1-4-5-6-7-8</strain>
    </source>
</reference>
<evidence type="ECO:0000313" key="3">
    <source>
        <dbReference type="EMBL" id="CBX99253.1"/>
    </source>
</evidence>
<name>E5A6K8_LEPMJ</name>
<evidence type="ECO:0000259" key="2">
    <source>
        <dbReference type="PROSITE" id="PS00028"/>
    </source>
</evidence>
<feature type="region of interest" description="Disordered" evidence="1">
    <location>
        <begin position="34"/>
        <end position="57"/>
    </location>
</feature>
<feature type="region of interest" description="Disordered" evidence="1">
    <location>
        <begin position="292"/>
        <end position="319"/>
    </location>
</feature>
<feature type="region of interest" description="Disordered" evidence="1">
    <location>
        <begin position="154"/>
        <end position="176"/>
    </location>
</feature>
<protein>
    <recommendedName>
        <fullName evidence="2">C2H2-type domain-containing protein</fullName>
    </recommendedName>
</protein>
<dbReference type="InterPro" id="IPR013087">
    <property type="entry name" value="Znf_C2H2_type"/>
</dbReference>
<evidence type="ECO:0000256" key="1">
    <source>
        <dbReference type="SAM" id="MobiDB-lite"/>
    </source>
</evidence>
<dbReference type="EMBL" id="FP929135">
    <property type="protein sequence ID" value="CBX99253.1"/>
    <property type="molecule type" value="Genomic_DNA"/>
</dbReference>
<proteinExistence type="predicted"/>
<dbReference type="VEuPathDB" id="FungiDB:LEMA_P084920.1"/>
<sequence length="319" mass="35653">MSWPENHDIHNDRRFDSATSLLLAALPQLLGTSSTASEESSTYGSSKSGPWAPFDRDKHQWETPDVITCVQCTKPFRGRFQHGNLARHIKHSHGAVELQYPCFVSGCNKSYKRTDARLKHIRKQHPESHSASISDHKEVDDVEIVAVGSHFDEPEHLHSSNKAKCAAHQGSPPTQPYALSSTEAMSELHIARMVLTALYNDLGDEYPAYVAHYLSSWSSKVEQMRLDRARDYAAYPMLRIIEPMSASRPLHTGKTAWQQAQVQAAAYPKAKYQRAKAAPYATRARAPVRLRSPSRTMPGMRKHTPLDAHATSDGFSDAI</sequence>
<accession>E5A6K8</accession>
<dbReference type="AlphaFoldDB" id="E5A6K8"/>
<keyword evidence="4" id="KW-1185">Reference proteome</keyword>
<organism evidence="3 4">
    <name type="scientific">Leptosphaeria maculans (strain JN3 / isolate v23.1.3 / race Av1-4-5-6-7-8)</name>
    <name type="common">Blackleg fungus</name>
    <name type="synonym">Phoma lingam</name>
    <dbReference type="NCBI Taxonomy" id="985895"/>
    <lineage>
        <taxon>Eukaryota</taxon>
        <taxon>Fungi</taxon>
        <taxon>Dikarya</taxon>
        <taxon>Ascomycota</taxon>
        <taxon>Pezizomycotina</taxon>
        <taxon>Dothideomycetes</taxon>
        <taxon>Pleosporomycetidae</taxon>
        <taxon>Pleosporales</taxon>
        <taxon>Pleosporineae</taxon>
        <taxon>Leptosphaeriaceae</taxon>
        <taxon>Plenodomus</taxon>
        <taxon>Plenodomus lingam/Leptosphaeria maculans species complex</taxon>
    </lineage>
</organism>
<dbReference type="InParanoid" id="E5A6K8"/>